<accession>A0A0N9I365</accession>
<dbReference type="Proteomes" id="UP000063699">
    <property type="component" value="Chromosome"/>
</dbReference>
<dbReference type="InterPro" id="IPR043519">
    <property type="entry name" value="NT_sf"/>
</dbReference>
<dbReference type="EMBL" id="CP012752">
    <property type="protein sequence ID" value="ALG13144.1"/>
    <property type="molecule type" value="Genomic_DNA"/>
</dbReference>
<protein>
    <submittedName>
        <fullName evidence="1">Uncharacterized protein</fullName>
    </submittedName>
</protein>
<keyword evidence="2" id="KW-1185">Reference proteome</keyword>
<sequence length="165" mass="19133">MATEGWAMNGPTPEEKRIDGNELLVELRRMGLDPDHFVVFGSAPLLVHGLRETVSDLDVVARDWVWDYVSEHGEQGEGTRSKDRIWLFHGGRIQFSRNWIRFDEDEEHSAKLEWNTDDLIDSAEPVGGLRFARVEDVLAYKQRLLRPKDQIDIDNLREYIANRDS</sequence>
<gene>
    <name evidence="1" type="ORF">AOZ06_45420</name>
</gene>
<dbReference type="STRING" id="860235.AOZ06_45420"/>
<dbReference type="SUPFAM" id="SSF81301">
    <property type="entry name" value="Nucleotidyltransferase"/>
    <property type="match status" value="1"/>
</dbReference>
<reference evidence="1 2" key="1">
    <citation type="submission" date="2015-07" db="EMBL/GenBank/DDBJ databases">
        <title>Genome sequencing of Kibdelosporangium phytohabitans.</title>
        <authorList>
            <person name="Qin S."/>
            <person name="Xing K."/>
        </authorList>
    </citation>
    <scope>NUCLEOTIDE SEQUENCE [LARGE SCALE GENOMIC DNA]</scope>
    <source>
        <strain evidence="1 2">KLBMP1111</strain>
    </source>
</reference>
<organism evidence="1 2">
    <name type="scientific">Kibdelosporangium phytohabitans</name>
    <dbReference type="NCBI Taxonomy" id="860235"/>
    <lineage>
        <taxon>Bacteria</taxon>
        <taxon>Bacillati</taxon>
        <taxon>Actinomycetota</taxon>
        <taxon>Actinomycetes</taxon>
        <taxon>Pseudonocardiales</taxon>
        <taxon>Pseudonocardiaceae</taxon>
        <taxon>Kibdelosporangium</taxon>
    </lineage>
</organism>
<evidence type="ECO:0000313" key="2">
    <source>
        <dbReference type="Proteomes" id="UP000063699"/>
    </source>
</evidence>
<name>A0A0N9I365_9PSEU</name>
<proteinExistence type="predicted"/>
<evidence type="ECO:0000313" key="1">
    <source>
        <dbReference type="EMBL" id="ALG13144.1"/>
    </source>
</evidence>
<dbReference type="KEGG" id="kphy:AOZ06_45420"/>
<dbReference type="AlphaFoldDB" id="A0A0N9I365"/>